<organism evidence="2 3">
    <name type="scientific">Sinorhizobium americanum</name>
    <dbReference type="NCBI Taxonomy" id="194963"/>
    <lineage>
        <taxon>Bacteria</taxon>
        <taxon>Pseudomonadati</taxon>
        <taxon>Pseudomonadota</taxon>
        <taxon>Alphaproteobacteria</taxon>
        <taxon>Hyphomicrobiales</taxon>
        <taxon>Rhizobiaceae</taxon>
        <taxon>Sinorhizobium/Ensifer group</taxon>
        <taxon>Sinorhizobium</taxon>
    </lineage>
</organism>
<feature type="compositionally biased region" description="Low complexity" evidence="1">
    <location>
        <begin position="47"/>
        <end position="71"/>
    </location>
</feature>
<dbReference type="AlphaFoldDB" id="A0A1L3LSW9"/>
<keyword evidence="3" id="KW-1185">Reference proteome</keyword>
<protein>
    <submittedName>
        <fullName evidence="2">Type IV secretion system protein VirD4</fullName>
    </submittedName>
</protein>
<sequence>MRHAPVPEVDYLSPKPVPATTPEYAKGGDPSVEIAAPAPVTEKPLTAAAAEAGPVKAEPAADAKAAAPAKRTANKEALRPKPKATAAKAAGAEACASLDAMEARIKAIEEGLKPRAAQLKEVVETKAEKLGDKSPTKRRNIMDIFSATVPDPVEVGVAAE</sequence>
<accession>A0A1L3LSW9</accession>
<dbReference type="EMBL" id="CP013108">
    <property type="protein sequence ID" value="APG93184.1"/>
    <property type="molecule type" value="Genomic_DNA"/>
</dbReference>
<gene>
    <name evidence="2" type="primary">virD4</name>
    <name evidence="2" type="ORF">SAMCFNEI73_pA0209</name>
</gene>
<evidence type="ECO:0000313" key="2">
    <source>
        <dbReference type="EMBL" id="APG93184.1"/>
    </source>
</evidence>
<evidence type="ECO:0000256" key="1">
    <source>
        <dbReference type="SAM" id="MobiDB-lite"/>
    </source>
</evidence>
<evidence type="ECO:0000313" key="3">
    <source>
        <dbReference type="Proteomes" id="UP000182306"/>
    </source>
</evidence>
<keyword evidence="2" id="KW-0614">Plasmid</keyword>
<dbReference type="Proteomes" id="UP000182306">
    <property type="component" value="Plasmid A"/>
</dbReference>
<name>A0A1L3LSW9_9HYPH</name>
<geneLocation type="plasmid" evidence="2 3">
    <name>A</name>
</geneLocation>
<dbReference type="KEGG" id="same:SAMCFNEI73_pA0209"/>
<reference evidence="2 3" key="1">
    <citation type="submission" date="2015-10" db="EMBL/GenBank/DDBJ databases">
        <title>Genomic differences between typical nodule nitrogen-fixing rhizobial strains and those coming from bean seeds.</title>
        <authorList>
            <person name="Peralta H."/>
            <person name="Aguilar-Vera A."/>
            <person name="Diaz R."/>
            <person name="Mora Y."/>
            <person name="Martinez-Batallar G."/>
            <person name="Salazar E."/>
            <person name="Vargas-Lagunas C."/>
            <person name="Encarnacion S."/>
            <person name="Girard L."/>
            <person name="Mora J."/>
        </authorList>
    </citation>
    <scope>NUCLEOTIDE SEQUENCE [LARGE SCALE GENOMIC DNA]</scope>
    <source>
        <strain evidence="2 3">CFNEI 73</strain>
        <plasmid evidence="2 3">A</plasmid>
    </source>
</reference>
<proteinExistence type="predicted"/>
<feature type="region of interest" description="Disordered" evidence="1">
    <location>
        <begin position="1"/>
        <end position="86"/>
    </location>
</feature>